<evidence type="ECO:0000256" key="6">
    <source>
        <dbReference type="RuleBase" id="RU003704"/>
    </source>
</evidence>
<evidence type="ECO:0000313" key="9">
    <source>
        <dbReference type="Proteomes" id="UP001296706"/>
    </source>
</evidence>
<protein>
    <submittedName>
        <fullName evidence="8">Carbohydrate kinase</fullName>
    </submittedName>
</protein>
<evidence type="ECO:0000256" key="4">
    <source>
        <dbReference type="ARBA" id="ARBA00022777"/>
    </source>
</evidence>
<comment type="similarity">
    <text evidence="1 6">Belongs to the carbohydrate kinase PfkB family.</text>
</comment>
<dbReference type="InterPro" id="IPR011611">
    <property type="entry name" value="PfkB_dom"/>
</dbReference>
<keyword evidence="5" id="KW-0067">ATP-binding</keyword>
<dbReference type="PROSITE" id="PS00584">
    <property type="entry name" value="PFKB_KINASES_2"/>
    <property type="match status" value="1"/>
</dbReference>
<dbReference type="PRINTS" id="PR00990">
    <property type="entry name" value="RIBOKINASE"/>
</dbReference>
<dbReference type="InterPro" id="IPR029056">
    <property type="entry name" value="Ribokinase-like"/>
</dbReference>
<keyword evidence="2 6" id="KW-0808">Transferase</keyword>
<dbReference type="InterPro" id="IPR050306">
    <property type="entry name" value="PfkB_Carbo_kinase"/>
</dbReference>
<evidence type="ECO:0000256" key="5">
    <source>
        <dbReference type="ARBA" id="ARBA00022840"/>
    </source>
</evidence>
<accession>A0ABX1RE19</accession>
<keyword evidence="3" id="KW-0547">Nucleotide-binding</keyword>
<evidence type="ECO:0000256" key="3">
    <source>
        <dbReference type="ARBA" id="ARBA00022741"/>
    </source>
</evidence>
<gene>
    <name evidence="8" type="ORF">HF577_12395</name>
</gene>
<evidence type="ECO:0000259" key="7">
    <source>
        <dbReference type="Pfam" id="PF00294"/>
    </source>
</evidence>
<evidence type="ECO:0000256" key="1">
    <source>
        <dbReference type="ARBA" id="ARBA00010688"/>
    </source>
</evidence>
<dbReference type="InterPro" id="IPR002173">
    <property type="entry name" value="Carboh/pur_kinase_PfkB_CS"/>
</dbReference>
<comment type="caution">
    <text evidence="8">The sequence shown here is derived from an EMBL/GenBank/DDBJ whole genome shotgun (WGS) entry which is preliminary data.</text>
</comment>
<dbReference type="PANTHER" id="PTHR43085">
    <property type="entry name" value="HEXOKINASE FAMILY MEMBER"/>
    <property type="match status" value="1"/>
</dbReference>
<keyword evidence="4 6" id="KW-0418">Kinase</keyword>
<dbReference type="EMBL" id="JAAXKY010000032">
    <property type="protein sequence ID" value="NMH77879.1"/>
    <property type="molecule type" value="Genomic_DNA"/>
</dbReference>
<dbReference type="Gene3D" id="3.40.1190.20">
    <property type="match status" value="1"/>
</dbReference>
<dbReference type="SUPFAM" id="SSF53613">
    <property type="entry name" value="Ribokinase-like"/>
    <property type="match status" value="1"/>
</dbReference>
<evidence type="ECO:0000256" key="2">
    <source>
        <dbReference type="ARBA" id="ARBA00022679"/>
    </source>
</evidence>
<dbReference type="CDD" id="cd01167">
    <property type="entry name" value="bac_FRK"/>
    <property type="match status" value="1"/>
</dbReference>
<proteinExistence type="inferred from homology"/>
<dbReference type="Proteomes" id="UP001296706">
    <property type="component" value="Unassembled WGS sequence"/>
</dbReference>
<dbReference type="GO" id="GO:0016301">
    <property type="term" value="F:kinase activity"/>
    <property type="evidence" value="ECO:0007669"/>
    <property type="project" value="UniProtKB-KW"/>
</dbReference>
<organism evidence="8 9">
    <name type="scientific">Pseudonocardia xinjiangensis</name>
    <dbReference type="NCBI Taxonomy" id="75289"/>
    <lineage>
        <taxon>Bacteria</taxon>
        <taxon>Bacillati</taxon>
        <taxon>Actinomycetota</taxon>
        <taxon>Actinomycetes</taxon>
        <taxon>Pseudonocardiales</taxon>
        <taxon>Pseudonocardiaceae</taxon>
        <taxon>Pseudonocardia</taxon>
    </lineage>
</organism>
<dbReference type="Pfam" id="PF00294">
    <property type="entry name" value="PfkB"/>
    <property type="match status" value="1"/>
</dbReference>
<sequence>MIGGGHGSAPTRGAVISPPSESGIVAVAGEALVDLVPAPVGDYFEPAPGGSPANVAVALSRLGVPSRLLARIADDMLGRRVREHLTANGVELDHAVRAQEQTSLAMVAVDADGVPSYDFRIAGTADWQWTPDELAGALDGPVVALHSGSLALTTPPGARVLRELLTRSAATATISYDPNCRPLLMGDPGDVLAGAHELLAVADVVKVSSEDLEWLVPGSTPEAVLEDWLGRGPALVTVTLGAGGALAGTASGVRSRRPGVTVDVIDTVGAGDTFSAALLAGLHRRGLLGAPARAELRAMAADTLDTLLDEAVTAAAITCSRRGADPPSADDLLARQV</sequence>
<dbReference type="RefSeq" id="WP_169395957.1">
    <property type="nucleotide sequence ID" value="NZ_CP192028.1"/>
</dbReference>
<evidence type="ECO:0000313" key="8">
    <source>
        <dbReference type="EMBL" id="NMH77879.1"/>
    </source>
</evidence>
<name>A0ABX1RE19_9PSEU</name>
<dbReference type="PANTHER" id="PTHR43085:SF1">
    <property type="entry name" value="PSEUDOURIDINE KINASE-RELATED"/>
    <property type="match status" value="1"/>
</dbReference>
<keyword evidence="9" id="KW-1185">Reference proteome</keyword>
<reference evidence="8 9" key="1">
    <citation type="submission" date="2020-04" db="EMBL/GenBank/DDBJ databases">
        <authorList>
            <person name="Klaysubun C."/>
            <person name="Duangmal K."/>
            <person name="Lipun K."/>
        </authorList>
    </citation>
    <scope>NUCLEOTIDE SEQUENCE [LARGE SCALE GENOMIC DNA]</scope>
    <source>
        <strain evidence="8 9">JCM 11839</strain>
    </source>
</reference>
<dbReference type="InterPro" id="IPR002139">
    <property type="entry name" value="Ribo/fructo_kinase"/>
</dbReference>
<feature type="domain" description="Carbohydrate kinase PfkB" evidence="7">
    <location>
        <begin position="26"/>
        <end position="327"/>
    </location>
</feature>